<feature type="domain" description="Haemolysin-type calcium binding-related" evidence="4">
    <location>
        <begin position="82"/>
        <end position="120"/>
    </location>
</feature>
<dbReference type="InterPro" id="IPR011049">
    <property type="entry name" value="Serralysin-like_metalloprot_C"/>
</dbReference>
<evidence type="ECO:0000256" key="1">
    <source>
        <dbReference type="ARBA" id="ARBA00004613"/>
    </source>
</evidence>
<feature type="region of interest" description="Disordered" evidence="3">
    <location>
        <begin position="761"/>
        <end position="793"/>
    </location>
</feature>
<dbReference type="InterPro" id="IPR001343">
    <property type="entry name" value="Hemolysn_Ca-bd"/>
</dbReference>
<dbReference type="HOGENOM" id="CLU_226161_0_0_9"/>
<feature type="domain" description="Haemolysin-type calcium binding-related" evidence="4">
    <location>
        <begin position="1964"/>
        <end position="2001"/>
    </location>
</feature>
<dbReference type="GO" id="GO:0005509">
    <property type="term" value="F:calcium ion binding"/>
    <property type="evidence" value="ECO:0007669"/>
    <property type="project" value="InterPro"/>
</dbReference>
<dbReference type="PROSITE" id="PS00330">
    <property type="entry name" value="HEMOLYSIN_CALCIUM"/>
    <property type="match status" value="23"/>
</dbReference>
<keyword evidence="6" id="KW-1185">Reference proteome</keyword>
<feature type="domain" description="Haemolysin-type calcium binding-related" evidence="4">
    <location>
        <begin position="1634"/>
        <end position="1672"/>
    </location>
</feature>
<dbReference type="eggNOG" id="COG2931">
    <property type="taxonomic scope" value="Bacteria"/>
</dbReference>
<dbReference type="STRING" id="573061.Clocel_2849"/>
<proteinExistence type="predicted"/>
<evidence type="ECO:0000313" key="6">
    <source>
        <dbReference type="Proteomes" id="UP000002730"/>
    </source>
</evidence>
<feature type="domain" description="Haemolysin-type calcium binding-related" evidence="4">
    <location>
        <begin position="2605"/>
        <end position="2642"/>
    </location>
</feature>
<dbReference type="Pfam" id="PF00353">
    <property type="entry name" value="HemolysinCabind"/>
    <property type="match status" value="24"/>
</dbReference>
<dbReference type="Gene3D" id="2.150.10.10">
    <property type="entry name" value="Serralysin-like metalloprotease, C-terminal"/>
    <property type="match status" value="17"/>
</dbReference>
<dbReference type="Pfam" id="PF06594">
    <property type="entry name" value="HCBP_related"/>
    <property type="match status" value="15"/>
</dbReference>
<name>D9SS98_CLOC7</name>
<feature type="region of interest" description="Disordered" evidence="3">
    <location>
        <begin position="2742"/>
        <end position="2772"/>
    </location>
</feature>
<dbReference type="PANTHER" id="PTHR38340">
    <property type="entry name" value="S-LAYER PROTEIN"/>
    <property type="match status" value="1"/>
</dbReference>
<feature type="domain" description="Haemolysin-type calcium binding-related" evidence="4">
    <location>
        <begin position="1026"/>
        <end position="1063"/>
    </location>
</feature>
<feature type="domain" description="Haemolysin-type calcium binding-related" evidence="4">
    <location>
        <begin position="865"/>
        <end position="904"/>
    </location>
</feature>
<dbReference type="PRINTS" id="PR00313">
    <property type="entry name" value="CABNDNGRPT"/>
</dbReference>
<dbReference type="InterPro" id="IPR010566">
    <property type="entry name" value="Haemolys_ca-bd"/>
</dbReference>
<dbReference type="EMBL" id="CP002160">
    <property type="protein sequence ID" value="ADL52545.1"/>
    <property type="molecule type" value="Genomic_DNA"/>
</dbReference>
<reference evidence="5 6" key="1">
    <citation type="submission" date="2010-08" db="EMBL/GenBank/DDBJ databases">
        <title>Complete sequence of Clostridium cellulovorans 743B.</title>
        <authorList>
            <consortium name="US DOE Joint Genome Institute"/>
            <person name="Lucas S."/>
            <person name="Copeland A."/>
            <person name="Lapidus A."/>
            <person name="Cheng J.-F."/>
            <person name="Bruce D."/>
            <person name="Goodwin L."/>
            <person name="Pitluck S."/>
            <person name="Chertkov O."/>
            <person name="Detter J.C."/>
            <person name="Han C."/>
            <person name="Tapia R."/>
            <person name="Land M."/>
            <person name="Hauser L."/>
            <person name="Chang Y.-J."/>
            <person name="Jeffries C."/>
            <person name="Kyrpides N."/>
            <person name="Ivanova N."/>
            <person name="Mikhailova N."/>
            <person name="Hemme C.L."/>
            <person name="Woyke T."/>
        </authorList>
    </citation>
    <scope>NUCLEOTIDE SEQUENCE [LARGE SCALE GENOMIC DNA]</scope>
    <source>
        <strain evidence="6">ATCC 35296 / DSM 3052 / OCM 3 / 743B</strain>
    </source>
</reference>
<evidence type="ECO:0000256" key="2">
    <source>
        <dbReference type="ARBA" id="ARBA00022525"/>
    </source>
</evidence>
<feature type="domain" description="Haemolysin-type calcium binding-related" evidence="4">
    <location>
        <begin position="2819"/>
        <end position="2856"/>
    </location>
</feature>
<feature type="domain" description="Haemolysin-type calcium binding-related" evidence="4">
    <location>
        <begin position="2274"/>
        <end position="2312"/>
    </location>
</feature>
<dbReference type="PANTHER" id="PTHR38340:SF1">
    <property type="entry name" value="S-LAYER PROTEIN"/>
    <property type="match status" value="1"/>
</dbReference>
<feature type="domain" description="Haemolysin-type calcium binding-related" evidence="4">
    <location>
        <begin position="1222"/>
        <end position="1260"/>
    </location>
</feature>
<gene>
    <name evidence="5" type="ordered locus">Clocel_2849</name>
</gene>
<dbReference type="SUPFAM" id="SSF51120">
    <property type="entry name" value="beta-Roll"/>
    <property type="match status" value="16"/>
</dbReference>
<evidence type="ECO:0000256" key="3">
    <source>
        <dbReference type="SAM" id="MobiDB-lite"/>
    </source>
</evidence>
<dbReference type="KEGG" id="ccb:Clocel_2849"/>
<dbReference type="InterPro" id="IPR018511">
    <property type="entry name" value="Hemolysin-typ_Ca-bd_CS"/>
</dbReference>
<dbReference type="InterPro" id="IPR050557">
    <property type="entry name" value="RTX_toxin/Mannuronan_C5-epim"/>
</dbReference>
<sequence length="3083" mass="332728">MYKVGNDSNDNLTGSINDDILDGKKGNDSLYGGRGNDTYIYNLGDGKDRITDNDPTADNVDTIKFGAGITEENIKVSKSGNDLVIKLGNSTDEIKVVNFFLESRYEIEKIEFADGITWNRGRIIQEAYYSNNADQGEDIGDKTVAIGTPGDDNIVPNNQNGENFIDPLAGNDKMNGGKGNDTYIFGVGYGTDVIEDYDDTPNNVDTIKFIKGLARQDLIFSKVGDDLKITIKNSEGKESNDSVTVSHFFNPNHYYEIEKLQFGDGTVIEGIKQFRKELEDEFARAISVKSTYDPVIVDLDGNGIEISPLKDGVNFDLDNNGFAEKIQWVNNADGVLARDLNGNGKIDNGSEVFGDRVVMSNGKFSHNGYEALRDLDVNNDYVLDDKDAAFKTLKMWIDKNSDGITDKGELYTLAQLGIEALNLNKEIIDDSNPGVIKQKIGNYENADGEKMDMSQFFFNVDLSDTIDYQELPGVDDKVNSIVRLLPEISTTGNVYGLRKSMMTNEELRNLVVEFTSNKEFNKQELLDKILYSWTGTGNIDWWRGHMDARDLAVVEKFVGRKYIGSKDPIVVEEAAIPLRRCLVIIKDYIFRNLAAQSYLKEYVTSIECNFNEATMKMEFNFDNFKQLCISKIKDNNLGFLLSDLLACYASDPEGQQGIRSVLEELKPLNEEVYKIATANRIFGRGYTENNFGDSWISPNHLPALVGTDKVDYIYGGNGDEPIYAGAGDDHVDGEEGTDTLYGQDGNDEILGGDGIDSLFGGNGNDSLDGGNGNDSLYGEEGNDTIQGGTGVDNLLGGNGNDNLDGGLGNDTLDGNAGNDVYVFGIGSGKDTINNYDETSAYTDIIKLKDGITLKDVKATRVNNNDLEILIVASGDTVTIKDYFISDFYKVDRIEFADGTSLDNETLRNLPLYGTEDGETLIGSPNKESIFGFGGNDTIYGQAGEDTIYGGKGNDNIYGGNNNDIIDGEEGDDYLDGGEGNDTYIFRIGSGKDIINECDATSGNIDTLKFEEGISQSSLDFRRENRNLIITIDGIEDRVFIRNYFLPESKIEKIEFADGSVLDNEILSKLIIYGTIDGDEINSDNVDEVIKALEGADIINSFGGTDKINGGSGNDVIDAGAGDDVVYGDEGNDNIKGQEGNDLIYGNSGVDDLYGGIGNDTLDGGEDNDTLSGGEGEDIYIFRSGSGVDTINDKGNTVGNIDILKFETGITAENISLRRVNRDLVITIKNTTDQVKIVNQFLPNVKIERIEFADGSVLDNAELDKLPIFGTEGIDVINTDDVGEVIDALEGADTINSMGGDDYINGREGDDVIKSGNGKDQVFGDEGNDFIYGGAGNDELDGGSGNDNIFGEAGVDTLKGGLGDDTFEGGEDADIIYGEDGVDTIYGQQGNDTIDGGAGNDILLGGVGDDTYIFNIGSGIDTITDIDDTVNNIDTVKLGEGITDKNIKYIRDLNNNLQISIEGTDDKFIIKNYYVNDANKVEKIEFANGQTIDNSILRELPIYGTENADIINATDNKEDIFGYGGDDQINSFDGEDTIYGGNGIDTINAGKGNDELYGEDGNDTLNGLEGNDRLDGGLGVDSLNGGLGNDTYIFGIGYGKDTILDIDASEDNIDTIILSEGISVENLELKRVLNNLELSIKGTEDKLIITNYYFSDSYKIENIKFANGELYDNEKIKTLDIYGTEIVDEINTTDESEVIKALAGSDSINSYGGNDTIFAGLGNDTIIAGDGNDVLYGEEGNDTLNGGAGSDTYVFSLGSGVDTINNYDTSSNNIDTIKLLEGITEDKLIIKRILNDLVITIDGTTDKITVKNNFLANNGIEKIELANGVIFDSEAINKLDINGTENDDIIKGESSPETILGLAGKDQLYGNGGIDKLYGGEGNDTLYGGVDNDELYGQSDDDTLDGGEGNDTLDGDIGSDTYIFTIGSGQDIITDYDLNANNSDTIKLGQGITEENIVVSRVNKDLVITITGTTDKLTIKNYFLEGYKIESIKFFDDKILTINDNLSIYGTEGDDTFQGDSINETYIGLGGNDSIYGNQGKDNLHGNAGNDSIYGGDGIDNLYGDEGIDTLDGGAGDDNLYGGVGNDTYVFGLGYGEDIINDFDTEEGNIDTLRFGEGIKEEDIIFNRSDYDLEITIEGQNDKLTIVGYYKNDGYRIEKFELFDGTVIGSEKPDSIILYGTDGPDIVKGGDVSDIIMALAEDDTVYGEGGNDIIDGGAGNDTLYGGVGNDTYIFQIGSGKDTIIEDDKTIGNIDVVKFGAGITSQNLEFSRVDNNLEVTILGTSDKLVIKDYFKNENNKIEKFVLDNDTVISSDKYDTLALYGTSGDDVLEAGDCKDTVMALEGGDVIYGLGGDDTINAAGGKDTLYGGTGSDVLNGEEGDDILNGQVGNDTLTGGNGNDIYQFEIGSGTDTINNYSDAASDIDTIEFGDRISKDKLSFTRIGNDLQIIILGTNDRLNIKNYYLSDSYKINAMKFKDGTVWGEKEIAAQIESRPTIIGKPGTSNGDIILGDIGADNLFGNGGDDILYGGAGDDKINGGDGKDELNGEEGNDSLYGGTGNDTYVFRKGFGQDTITDYDATRGNIDTISFVDGITKDDIELVRTNTTLEIRIKGSEDRITVSQHYSTNGNNRIERIIFEDGSEITDFISNVTFYGTINDDTLDGDSNKNIIKALEGADTVNGGANDDEIYGGSDGDFLNGQTGNDYIYGESGVDQLYGEEGNDYLYGGEDEDFLYGGDDNDFLYGGEGNDGLDGGNGNDTLSGDGGDDNLSDSSGSDTYVFDKGYGKDTITDYDEIEGNTDTIKFGESINKADISYKRILSNLEITFGNDADKLTIADYYVNTNKVEVIQFADNSILDNQILSSLDINGTKEKDTIEGDSQNNVIYGFEGIDELKGNAGNDTLYGGDGNDALYGGDGNDKLYGEAGDDVLEGGAGDDTYVFGINCGVDVISSSTGADTGTDKLLISDVNYSDIAISKVNSDLLIEVKGTTDSITVLGYFNGGDYAIEEIQFKGGETLTFEDLNLGNVVFDKIIEESYPPEKHITNYDTTLEKSIELIGEVTDAGMTNVSSQIEPKIGTDILFNLNS</sequence>
<feature type="domain" description="Haemolysin-type calcium binding-related" evidence="4">
    <location>
        <begin position="1455"/>
        <end position="1493"/>
    </location>
</feature>
<feature type="domain" description="Haemolysin-type calcium binding-related" evidence="4">
    <location>
        <begin position="2131"/>
        <end position="2168"/>
    </location>
</feature>
<dbReference type="Proteomes" id="UP000002730">
    <property type="component" value="Chromosome"/>
</dbReference>
<feature type="domain" description="Haemolysin-type calcium binding-related" evidence="4">
    <location>
        <begin position="2978"/>
        <end position="3017"/>
    </location>
</feature>
<evidence type="ECO:0000259" key="4">
    <source>
        <dbReference type="Pfam" id="PF06594"/>
    </source>
</evidence>
<organism evidence="5 6">
    <name type="scientific">Clostridium cellulovorans (strain ATCC 35296 / DSM 3052 / OCM 3 / 743B)</name>
    <dbReference type="NCBI Taxonomy" id="573061"/>
    <lineage>
        <taxon>Bacteria</taxon>
        <taxon>Bacillati</taxon>
        <taxon>Bacillota</taxon>
        <taxon>Clostridia</taxon>
        <taxon>Eubacteriales</taxon>
        <taxon>Clostridiaceae</taxon>
        <taxon>Clostridium</taxon>
    </lineage>
</organism>
<feature type="domain" description="Haemolysin-type calcium binding-related" evidence="4">
    <location>
        <begin position="2444"/>
        <end position="2482"/>
    </location>
</feature>
<dbReference type="RefSeq" id="WP_010074645.1">
    <property type="nucleotide sequence ID" value="NC_014393.1"/>
</dbReference>
<comment type="subcellular location">
    <subcellularLocation>
        <location evidence="1">Secreted</location>
    </subcellularLocation>
</comment>
<dbReference type="OrthoDB" id="1814568at2"/>
<feature type="compositionally biased region" description="Gly residues" evidence="3">
    <location>
        <begin position="2742"/>
        <end position="2754"/>
    </location>
</feature>
<keyword evidence="2" id="KW-0964">Secreted</keyword>
<feature type="compositionally biased region" description="Low complexity" evidence="3">
    <location>
        <begin position="764"/>
        <end position="776"/>
    </location>
</feature>
<feature type="domain" description="Haemolysin-type calcium binding-related" evidence="4">
    <location>
        <begin position="1795"/>
        <end position="1833"/>
    </location>
</feature>
<protein>
    <submittedName>
        <fullName evidence="5">Calcium binding hemolysin protein, putative</fullName>
    </submittedName>
</protein>
<accession>D9SS98</accession>
<evidence type="ECO:0000313" key="5">
    <source>
        <dbReference type="EMBL" id="ADL52545.1"/>
    </source>
</evidence>
<feature type="domain" description="Haemolysin-type calcium binding-related" evidence="4">
    <location>
        <begin position="226"/>
        <end position="268"/>
    </location>
</feature>
<dbReference type="GO" id="GO:0005576">
    <property type="term" value="C:extracellular region"/>
    <property type="evidence" value="ECO:0007669"/>
    <property type="project" value="UniProtKB-SubCell"/>
</dbReference>